<proteinExistence type="predicted"/>
<dbReference type="InterPro" id="IPR011257">
    <property type="entry name" value="DNA_glycosylase"/>
</dbReference>
<evidence type="ECO:0000313" key="1">
    <source>
        <dbReference type="EMBL" id="SFM46366.1"/>
    </source>
</evidence>
<dbReference type="EMBL" id="FOUR01000001">
    <property type="protein sequence ID" value="SFM46366.1"/>
    <property type="molecule type" value="Genomic_DNA"/>
</dbReference>
<evidence type="ECO:0000313" key="2">
    <source>
        <dbReference type="Proteomes" id="UP000199339"/>
    </source>
</evidence>
<dbReference type="GO" id="GO:0006284">
    <property type="term" value="P:base-excision repair"/>
    <property type="evidence" value="ECO:0007669"/>
    <property type="project" value="InterPro"/>
</dbReference>
<dbReference type="InterPro" id="IPR005019">
    <property type="entry name" value="Adenine_glyco"/>
</dbReference>
<name>A0A1I4R333_9GAMM</name>
<dbReference type="GO" id="GO:0008725">
    <property type="term" value="F:DNA-3-methyladenine glycosylase activity"/>
    <property type="evidence" value="ECO:0007669"/>
    <property type="project" value="InterPro"/>
</dbReference>
<gene>
    <name evidence="1" type="ORF">SAMN04487961_0351</name>
</gene>
<dbReference type="InterPro" id="IPR052891">
    <property type="entry name" value="DNA-3mA_glycosylase"/>
</dbReference>
<dbReference type="PANTHER" id="PTHR30037">
    <property type="entry name" value="DNA-3-METHYLADENINE GLYCOSYLASE 1"/>
    <property type="match status" value="1"/>
</dbReference>
<dbReference type="Gene3D" id="1.10.340.30">
    <property type="entry name" value="Hypothetical protein, domain 2"/>
    <property type="match status" value="1"/>
</dbReference>
<dbReference type="PANTHER" id="PTHR30037:SF3">
    <property type="entry name" value="BLR0857 PROTEIN"/>
    <property type="match status" value="1"/>
</dbReference>
<dbReference type="Proteomes" id="UP000199339">
    <property type="component" value="Unassembled WGS sequence"/>
</dbReference>
<sequence>MSTAKIPPFSEFHDQALMRKGGEQALQARLPKMPEPGVLEATGDDRYLSEVTRCVFKAGFVWRVIENKWPDFEAAFHGFVPAYWQQVPPEVLEELAADDRIVRNMQKIRTVPENARMIMDAARGYGSFGRFLAQWPHDDQAGLLLWLKRNGARLGGNTAQYFLRRVGWDGFILSRDVVTALTRAGILDASPTSKKGLIQVQEAFNQWHRETGLPVSHLSRIVSFTVDN</sequence>
<dbReference type="Pfam" id="PF03352">
    <property type="entry name" value="Adenine_glyco"/>
    <property type="match status" value="1"/>
</dbReference>
<accession>A0A1I4R333</accession>
<protein>
    <submittedName>
        <fullName evidence="1">DNA-3-methyladenine glycosylase I</fullName>
    </submittedName>
</protein>
<dbReference type="AlphaFoldDB" id="A0A1I4R333"/>
<dbReference type="OrthoDB" id="9795156at2"/>
<organism evidence="1 2">
    <name type="scientific">Marinobacter pelagius</name>
    <dbReference type="NCBI Taxonomy" id="379482"/>
    <lineage>
        <taxon>Bacteria</taxon>
        <taxon>Pseudomonadati</taxon>
        <taxon>Pseudomonadota</taxon>
        <taxon>Gammaproteobacteria</taxon>
        <taxon>Pseudomonadales</taxon>
        <taxon>Marinobacteraceae</taxon>
        <taxon>Marinobacter</taxon>
    </lineage>
</organism>
<keyword evidence="2" id="KW-1185">Reference proteome</keyword>
<dbReference type="SUPFAM" id="SSF48150">
    <property type="entry name" value="DNA-glycosylase"/>
    <property type="match status" value="1"/>
</dbReference>
<reference evidence="2" key="1">
    <citation type="submission" date="2016-10" db="EMBL/GenBank/DDBJ databases">
        <authorList>
            <person name="Varghese N."/>
            <person name="Submissions S."/>
        </authorList>
    </citation>
    <scope>NUCLEOTIDE SEQUENCE [LARGE SCALE GENOMIC DNA]</scope>
    <source>
        <strain evidence="2">CGMCC 1.6775</strain>
    </source>
</reference>
<dbReference type="RefSeq" id="WP_091999120.1">
    <property type="nucleotide sequence ID" value="NZ_FOUR01000001.1"/>
</dbReference>